<sequence length="319" mass="34592">MNNQEAIFAAQDALKAWGVEMTPRLIKNRENIVLEAAGPDGQRAALRLHRPGYQSDDAIRSELWWSEALVAAGMVVPQPIRTLAGDVLATGGARVASLVTWLEGEPLGEGGVPLEMEAAEQERLHQSLGAELARLHVASDAMTRPEAFEREVLDLEALLGEAPSWGRFWENASLSETEAALLLACREKLQSEIGAHADAGGDFGLIHADALRENVLVQDGQTRLIDFDDGVFGFRMYELGVAMSQNWDQANEAALGAALLRGYASVRALPEGAAQLLEAFTVMRAMASCGWVIGRYADDHPAVRDYAVRAIAMAERYLA</sequence>
<dbReference type="GO" id="GO:0016301">
    <property type="term" value="F:kinase activity"/>
    <property type="evidence" value="ECO:0007669"/>
    <property type="project" value="UniProtKB-KW"/>
</dbReference>
<dbReference type="SUPFAM" id="SSF56112">
    <property type="entry name" value="Protein kinase-like (PK-like)"/>
    <property type="match status" value="1"/>
</dbReference>
<dbReference type="InterPro" id="IPR050249">
    <property type="entry name" value="Pseudomonas-type_ThrB"/>
</dbReference>
<feature type="domain" description="Aminoglycoside phosphotransferase" evidence="2">
    <location>
        <begin position="40"/>
        <end position="268"/>
    </location>
</feature>
<keyword evidence="4" id="KW-1185">Reference proteome</keyword>
<reference evidence="3 4" key="1">
    <citation type="submission" date="2017-05" db="EMBL/GenBank/DDBJ databases">
        <authorList>
            <person name="Varghese N."/>
            <person name="Submissions S."/>
        </authorList>
    </citation>
    <scope>NUCLEOTIDE SEQUENCE [LARGE SCALE GENOMIC DNA]</scope>
    <source>
        <strain evidence="3 4">DSM 29734</strain>
    </source>
</reference>
<organism evidence="3 4">
    <name type="scientific">Shimia sagamensis</name>
    <dbReference type="NCBI Taxonomy" id="1566352"/>
    <lineage>
        <taxon>Bacteria</taxon>
        <taxon>Pseudomonadati</taxon>
        <taxon>Pseudomonadota</taxon>
        <taxon>Alphaproteobacteria</taxon>
        <taxon>Rhodobacterales</taxon>
        <taxon>Roseobacteraceae</taxon>
    </lineage>
</organism>
<evidence type="ECO:0000313" key="4">
    <source>
        <dbReference type="Proteomes" id="UP001157961"/>
    </source>
</evidence>
<dbReference type="Gene3D" id="1.20.1270.170">
    <property type="match status" value="1"/>
</dbReference>
<proteinExistence type="inferred from homology"/>
<keyword evidence="3" id="KW-0808">Transferase</keyword>
<dbReference type="Gene3D" id="3.30.200.70">
    <property type="match status" value="1"/>
</dbReference>
<dbReference type="Gene3D" id="1.10.510.10">
    <property type="entry name" value="Transferase(Phosphotransferase) domain 1"/>
    <property type="match status" value="1"/>
</dbReference>
<keyword evidence="3" id="KW-0418">Kinase</keyword>
<dbReference type="PANTHER" id="PTHR21064">
    <property type="entry name" value="AMINOGLYCOSIDE PHOSPHOTRANSFERASE DOMAIN-CONTAINING PROTEIN-RELATED"/>
    <property type="match status" value="1"/>
</dbReference>
<evidence type="ECO:0000256" key="1">
    <source>
        <dbReference type="ARBA" id="ARBA00038240"/>
    </source>
</evidence>
<dbReference type="EMBL" id="FXTY01000001">
    <property type="protein sequence ID" value="SMP07942.1"/>
    <property type="molecule type" value="Genomic_DNA"/>
</dbReference>
<gene>
    <name evidence="3" type="ORF">SAMN06265373_101816</name>
</gene>
<dbReference type="PANTHER" id="PTHR21064:SF6">
    <property type="entry name" value="AMINOGLYCOSIDE PHOSPHOTRANSFERASE DOMAIN-CONTAINING PROTEIN"/>
    <property type="match status" value="1"/>
</dbReference>
<dbReference type="Pfam" id="PF01636">
    <property type="entry name" value="APH"/>
    <property type="match status" value="1"/>
</dbReference>
<dbReference type="Proteomes" id="UP001157961">
    <property type="component" value="Unassembled WGS sequence"/>
</dbReference>
<dbReference type="RefSeq" id="WP_283424650.1">
    <property type="nucleotide sequence ID" value="NZ_FXTY01000001.1"/>
</dbReference>
<accession>A0ABY1NFB0</accession>
<evidence type="ECO:0000259" key="2">
    <source>
        <dbReference type="Pfam" id="PF01636"/>
    </source>
</evidence>
<name>A0ABY1NFB0_9RHOB</name>
<comment type="similarity">
    <text evidence="1">Belongs to the pseudomonas-type ThrB family.</text>
</comment>
<comment type="caution">
    <text evidence="3">The sequence shown here is derived from an EMBL/GenBank/DDBJ whole genome shotgun (WGS) entry which is preliminary data.</text>
</comment>
<dbReference type="InterPro" id="IPR002575">
    <property type="entry name" value="Aminoglycoside_PTrfase"/>
</dbReference>
<protein>
    <submittedName>
        <fullName evidence="3">Ser/Thr protein kinase RdoA involved in Cpx stress response, MazF antagonist</fullName>
    </submittedName>
</protein>
<evidence type="ECO:0000313" key="3">
    <source>
        <dbReference type="EMBL" id="SMP07942.1"/>
    </source>
</evidence>
<dbReference type="InterPro" id="IPR011009">
    <property type="entry name" value="Kinase-like_dom_sf"/>
</dbReference>